<reference evidence="2" key="1">
    <citation type="submission" date="2018-06" db="EMBL/GenBank/DDBJ databases">
        <title>Genome assembly of Danube salmon.</title>
        <authorList>
            <person name="Macqueen D.J."/>
            <person name="Gundappa M.K."/>
        </authorList>
    </citation>
    <scope>NUCLEOTIDE SEQUENCE [LARGE SCALE GENOMIC DNA]</scope>
</reference>
<sequence length="73" mass="8434">VPSDDAASQDALNGAALRPVCMAREPLVVDSEKNIFYYIQWKYREPKEHSERKIHFFPPHDLPSKVENCVCVF</sequence>
<evidence type="ECO:0000313" key="2">
    <source>
        <dbReference type="Proteomes" id="UP000314982"/>
    </source>
</evidence>
<reference evidence="1" key="3">
    <citation type="submission" date="2025-09" db="UniProtKB">
        <authorList>
            <consortium name="Ensembl"/>
        </authorList>
    </citation>
    <scope>IDENTIFICATION</scope>
</reference>
<dbReference type="Proteomes" id="UP000314982">
    <property type="component" value="Unassembled WGS sequence"/>
</dbReference>
<organism evidence="1 2">
    <name type="scientific">Hucho hucho</name>
    <name type="common">huchen</name>
    <dbReference type="NCBI Taxonomy" id="62062"/>
    <lineage>
        <taxon>Eukaryota</taxon>
        <taxon>Metazoa</taxon>
        <taxon>Chordata</taxon>
        <taxon>Craniata</taxon>
        <taxon>Vertebrata</taxon>
        <taxon>Euteleostomi</taxon>
        <taxon>Actinopterygii</taxon>
        <taxon>Neopterygii</taxon>
        <taxon>Teleostei</taxon>
        <taxon>Protacanthopterygii</taxon>
        <taxon>Salmoniformes</taxon>
        <taxon>Salmonidae</taxon>
        <taxon>Salmoninae</taxon>
        <taxon>Hucho</taxon>
    </lineage>
</organism>
<protein>
    <submittedName>
        <fullName evidence="1">Uncharacterized protein</fullName>
    </submittedName>
</protein>
<evidence type="ECO:0000313" key="1">
    <source>
        <dbReference type="Ensembl" id="ENSHHUP00000034895.1"/>
    </source>
</evidence>
<dbReference type="AlphaFoldDB" id="A0A4W5MBZ8"/>
<dbReference type="STRING" id="62062.ENSHHUP00000034895"/>
<name>A0A4W5MBZ8_9TELE</name>
<reference evidence="1" key="2">
    <citation type="submission" date="2025-08" db="UniProtKB">
        <authorList>
            <consortium name="Ensembl"/>
        </authorList>
    </citation>
    <scope>IDENTIFICATION</scope>
</reference>
<proteinExistence type="predicted"/>
<accession>A0A4W5MBZ8</accession>
<dbReference type="Ensembl" id="ENSHHUT00000036293.1">
    <property type="protein sequence ID" value="ENSHHUP00000034895.1"/>
    <property type="gene ID" value="ENSHHUG00000021972.1"/>
</dbReference>
<keyword evidence="2" id="KW-1185">Reference proteome</keyword>